<name>A0A0V1EFN3_TRIPS</name>
<dbReference type="Proteomes" id="UP000054632">
    <property type="component" value="Unassembled WGS sequence"/>
</dbReference>
<accession>A0A0V1EFN3</accession>
<reference evidence="3 4" key="1">
    <citation type="submission" date="2015-01" db="EMBL/GenBank/DDBJ databases">
        <title>Evolution of Trichinella species and genotypes.</title>
        <authorList>
            <person name="Korhonen P.K."/>
            <person name="Edoardo P."/>
            <person name="Giuseppe L.R."/>
            <person name="Gasser R.B."/>
        </authorList>
    </citation>
    <scope>NUCLEOTIDE SEQUENCE [LARGE SCALE GENOMIC DNA]</scope>
    <source>
        <strain evidence="3">ISS13</strain>
    </source>
</reference>
<proteinExistence type="predicted"/>
<gene>
    <name evidence="3" type="ORF">T4A_10478</name>
</gene>
<dbReference type="AlphaFoldDB" id="A0A0V1EFN3"/>
<evidence type="ECO:0000256" key="1">
    <source>
        <dbReference type="SAM" id="MobiDB-lite"/>
    </source>
</evidence>
<keyword evidence="2" id="KW-1133">Transmembrane helix</keyword>
<evidence type="ECO:0000313" key="3">
    <source>
        <dbReference type="EMBL" id="KRY72492.1"/>
    </source>
</evidence>
<keyword evidence="2" id="KW-0472">Membrane</keyword>
<sequence>MKEKSMQKRAAVRHCPSKSTDEGNSRSLCCHGLRNWLTTLGAVSWLLLAVSIWLLEKSDYASADVCRFLFNQFASIDFQAKQFEEMNYFPVTKATTTEKKITPPSIHKNITTSIAKSAISFELFLQALNFTAPPSGGKFNWSNSTA</sequence>
<protein>
    <submittedName>
        <fullName evidence="3">Uncharacterized protein</fullName>
    </submittedName>
</protein>
<dbReference type="EMBL" id="JYDR01000044">
    <property type="protein sequence ID" value="KRY72492.1"/>
    <property type="molecule type" value="Genomic_DNA"/>
</dbReference>
<keyword evidence="2" id="KW-0812">Transmembrane</keyword>
<evidence type="ECO:0000256" key="2">
    <source>
        <dbReference type="SAM" id="Phobius"/>
    </source>
</evidence>
<organism evidence="3 4">
    <name type="scientific">Trichinella pseudospiralis</name>
    <name type="common">Parasitic roundworm</name>
    <dbReference type="NCBI Taxonomy" id="6337"/>
    <lineage>
        <taxon>Eukaryota</taxon>
        <taxon>Metazoa</taxon>
        <taxon>Ecdysozoa</taxon>
        <taxon>Nematoda</taxon>
        <taxon>Enoplea</taxon>
        <taxon>Dorylaimia</taxon>
        <taxon>Trichinellida</taxon>
        <taxon>Trichinellidae</taxon>
        <taxon>Trichinella</taxon>
    </lineage>
</organism>
<comment type="caution">
    <text evidence="3">The sequence shown here is derived from an EMBL/GenBank/DDBJ whole genome shotgun (WGS) entry which is preliminary data.</text>
</comment>
<feature type="transmembrane region" description="Helical" evidence="2">
    <location>
        <begin position="36"/>
        <end position="55"/>
    </location>
</feature>
<evidence type="ECO:0000313" key="4">
    <source>
        <dbReference type="Proteomes" id="UP000054632"/>
    </source>
</evidence>
<feature type="region of interest" description="Disordered" evidence="1">
    <location>
        <begin position="1"/>
        <end position="25"/>
    </location>
</feature>